<proteinExistence type="predicted"/>
<dbReference type="OrthoDB" id="2273864at2759"/>
<dbReference type="InterPro" id="IPR001584">
    <property type="entry name" value="Integrase_cat-core"/>
</dbReference>
<gene>
    <name evidence="3" type="ORF">O181_018986</name>
</gene>
<reference evidence="3" key="1">
    <citation type="submission" date="2021-03" db="EMBL/GenBank/DDBJ databases">
        <title>Draft genome sequence of rust myrtle Austropuccinia psidii MF-1, a brazilian biotype.</title>
        <authorList>
            <person name="Quecine M.C."/>
            <person name="Pachon D.M.R."/>
            <person name="Bonatelli M.L."/>
            <person name="Correr F.H."/>
            <person name="Franceschini L.M."/>
            <person name="Leite T.F."/>
            <person name="Margarido G.R.A."/>
            <person name="Almeida C.A."/>
            <person name="Ferrarezi J.A."/>
            <person name="Labate C.A."/>
        </authorList>
    </citation>
    <scope>NUCLEOTIDE SEQUENCE</scope>
    <source>
        <strain evidence="3">MF-1</strain>
    </source>
</reference>
<dbReference type="PROSITE" id="PS50994">
    <property type="entry name" value="INTEGRASE"/>
    <property type="match status" value="1"/>
</dbReference>
<evidence type="ECO:0000313" key="3">
    <source>
        <dbReference type="EMBL" id="MBW0479271.1"/>
    </source>
</evidence>
<dbReference type="Proteomes" id="UP000765509">
    <property type="component" value="Unassembled WGS sequence"/>
</dbReference>
<dbReference type="InterPro" id="IPR050951">
    <property type="entry name" value="Retrovirus_Pol_polyprotein"/>
</dbReference>
<organism evidence="3 4">
    <name type="scientific">Austropuccinia psidii MF-1</name>
    <dbReference type="NCBI Taxonomy" id="1389203"/>
    <lineage>
        <taxon>Eukaryota</taxon>
        <taxon>Fungi</taxon>
        <taxon>Dikarya</taxon>
        <taxon>Basidiomycota</taxon>
        <taxon>Pucciniomycotina</taxon>
        <taxon>Pucciniomycetes</taxon>
        <taxon>Pucciniales</taxon>
        <taxon>Sphaerophragmiaceae</taxon>
        <taxon>Austropuccinia</taxon>
    </lineage>
</organism>
<dbReference type="InterPro" id="IPR036397">
    <property type="entry name" value="RNaseH_sf"/>
</dbReference>
<feature type="domain" description="Integrase catalytic" evidence="2">
    <location>
        <begin position="1"/>
        <end position="122"/>
    </location>
</feature>
<dbReference type="AlphaFoldDB" id="A0A9Q3CAM3"/>
<dbReference type="Gene3D" id="3.30.420.10">
    <property type="entry name" value="Ribonuclease H-like superfamily/Ribonuclease H"/>
    <property type="match status" value="1"/>
</dbReference>
<name>A0A9Q3CAM3_9BASI</name>
<evidence type="ECO:0000256" key="1">
    <source>
        <dbReference type="ARBA" id="ARBA00022884"/>
    </source>
</evidence>
<comment type="caution">
    <text evidence="3">The sequence shown here is derived from an EMBL/GenBank/DDBJ whole genome shotgun (WGS) entry which is preliminary data.</text>
</comment>
<dbReference type="InterPro" id="IPR012337">
    <property type="entry name" value="RNaseH-like_sf"/>
</dbReference>
<protein>
    <recommendedName>
        <fullName evidence="2">Integrase catalytic domain-containing protein</fullName>
    </recommendedName>
</protein>
<dbReference type="PANTHER" id="PTHR37984:SF5">
    <property type="entry name" value="PROTEIN NYNRIN-LIKE"/>
    <property type="match status" value="1"/>
</dbReference>
<evidence type="ECO:0000259" key="2">
    <source>
        <dbReference type="PROSITE" id="PS50994"/>
    </source>
</evidence>
<evidence type="ECO:0000313" key="4">
    <source>
        <dbReference type="Proteomes" id="UP000765509"/>
    </source>
</evidence>
<dbReference type="GO" id="GO:0005634">
    <property type="term" value="C:nucleus"/>
    <property type="evidence" value="ECO:0007669"/>
    <property type="project" value="UniProtKB-ARBA"/>
</dbReference>
<dbReference type="GO" id="GO:0015074">
    <property type="term" value="P:DNA integration"/>
    <property type="evidence" value="ECO:0007669"/>
    <property type="project" value="InterPro"/>
</dbReference>
<accession>A0A9Q3CAM3</accession>
<dbReference type="GO" id="GO:0003723">
    <property type="term" value="F:RNA binding"/>
    <property type="evidence" value="ECO:0007669"/>
    <property type="project" value="UniProtKB-KW"/>
</dbReference>
<sequence>MDCITALPPSGDKIYNACLVIVYRYRKPPIFLPFNKDNTAMDIALLLWNIVISSKWLFKNIMSDTDSKFTYELWTNLQRFFGTKLSFYTKYHPQTDLLAERIIQTLEDMIRRFCSYGLEFKD</sequence>
<dbReference type="EMBL" id="AVOT02005515">
    <property type="protein sequence ID" value="MBW0479271.1"/>
    <property type="molecule type" value="Genomic_DNA"/>
</dbReference>
<dbReference type="SUPFAM" id="SSF53098">
    <property type="entry name" value="Ribonuclease H-like"/>
    <property type="match status" value="1"/>
</dbReference>
<dbReference type="PANTHER" id="PTHR37984">
    <property type="entry name" value="PROTEIN CBG26694"/>
    <property type="match status" value="1"/>
</dbReference>
<keyword evidence="1" id="KW-0694">RNA-binding</keyword>
<keyword evidence="4" id="KW-1185">Reference proteome</keyword>